<comment type="cofactor">
    <cofactor evidence="2">
        <name>Zn(2+)</name>
        <dbReference type="ChEBI" id="CHEBI:29105"/>
    </cofactor>
</comment>
<dbReference type="InterPro" id="IPR049734">
    <property type="entry name" value="NudC-like_C"/>
</dbReference>
<keyword evidence="7" id="KW-0460">Magnesium</keyword>
<comment type="similarity">
    <text evidence="3">Belongs to the Nudix hydrolase family. NudC subfamily.</text>
</comment>
<keyword evidence="5" id="KW-0479">Metal-binding</keyword>
<dbReference type="RefSeq" id="WP_121896329.1">
    <property type="nucleotide sequence ID" value="NZ_RCNT01000001.1"/>
</dbReference>
<proteinExistence type="inferred from homology"/>
<dbReference type="Gene3D" id="3.90.79.10">
    <property type="entry name" value="Nucleoside Triphosphate Pyrophosphohydrolase"/>
    <property type="match status" value="1"/>
</dbReference>
<evidence type="ECO:0000256" key="1">
    <source>
        <dbReference type="ARBA" id="ARBA00001946"/>
    </source>
</evidence>
<evidence type="ECO:0000256" key="7">
    <source>
        <dbReference type="ARBA" id="ARBA00022842"/>
    </source>
</evidence>
<evidence type="ECO:0000256" key="4">
    <source>
        <dbReference type="ARBA" id="ARBA00012381"/>
    </source>
</evidence>
<dbReference type="EMBL" id="RCNT01000001">
    <property type="protein sequence ID" value="RMA43738.1"/>
    <property type="molecule type" value="Genomic_DNA"/>
</dbReference>
<evidence type="ECO:0000313" key="11">
    <source>
        <dbReference type="EMBL" id="RMA43738.1"/>
    </source>
</evidence>
<dbReference type="EC" id="3.6.1.22" evidence="4"/>
<dbReference type="GO" id="GO:0006742">
    <property type="term" value="P:NADP+ catabolic process"/>
    <property type="evidence" value="ECO:0007669"/>
    <property type="project" value="TreeGrafter"/>
</dbReference>
<dbReference type="GO" id="GO:0110153">
    <property type="term" value="F:RNA NAD-cap (NMN-forming) hydrolase activity"/>
    <property type="evidence" value="ECO:0007669"/>
    <property type="project" value="RHEA"/>
</dbReference>
<dbReference type="CDD" id="cd03429">
    <property type="entry name" value="NUDIX_NADH_pyrophosphatase_Nudt13"/>
    <property type="match status" value="1"/>
</dbReference>
<gene>
    <name evidence="11" type="ORF">D9R08_02085</name>
</gene>
<dbReference type="PANTHER" id="PTHR42904">
    <property type="entry name" value="NUDIX HYDROLASE, NUDC SUBFAMILY"/>
    <property type="match status" value="1"/>
</dbReference>
<evidence type="ECO:0000256" key="2">
    <source>
        <dbReference type="ARBA" id="ARBA00001947"/>
    </source>
</evidence>
<dbReference type="GO" id="GO:0005829">
    <property type="term" value="C:cytosol"/>
    <property type="evidence" value="ECO:0007669"/>
    <property type="project" value="TreeGrafter"/>
</dbReference>
<dbReference type="SUPFAM" id="SSF55811">
    <property type="entry name" value="Nudix"/>
    <property type="match status" value="1"/>
</dbReference>
<dbReference type="Gene3D" id="3.90.79.20">
    <property type="match status" value="1"/>
</dbReference>
<dbReference type="InterPro" id="IPR015375">
    <property type="entry name" value="NADH_PPase-like_N"/>
</dbReference>
<keyword evidence="8" id="KW-0520">NAD</keyword>
<evidence type="ECO:0000256" key="6">
    <source>
        <dbReference type="ARBA" id="ARBA00022801"/>
    </source>
</evidence>
<dbReference type="GO" id="GO:0035529">
    <property type="term" value="F:NADH pyrophosphatase activity"/>
    <property type="evidence" value="ECO:0007669"/>
    <property type="project" value="TreeGrafter"/>
</dbReference>
<comment type="caution">
    <text evidence="11">The sequence shown here is derived from an EMBL/GenBank/DDBJ whole genome shotgun (WGS) entry which is preliminary data.</text>
</comment>
<dbReference type="AlphaFoldDB" id="A0A3L9Y8X2"/>
<dbReference type="Pfam" id="PF09296">
    <property type="entry name" value="NUDIX-like"/>
    <property type="match status" value="1"/>
</dbReference>
<evidence type="ECO:0000256" key="8">
    <source>
        <dbReference type="ARBA" id="ARBA00023027"/>
    </source>
</evidence>
<comment type="catalytic activity">
    <reaction evidence="9">
        <text>a 5'-end NAD(+)-phospho-ribonucleoside in mRNA + H2O = a 5'-end phospho-adenosine-phospho-ribonucleoside in mRNA + beta-nicotinamide D-ribonucleotide + 2 H(+)</text>
        <dbReference type="Rhea" id="RHEA:60876"/>
        <dbReference type="Rhea" id="RHEA-COMP:15698"/>
        <dbReference type="Rhea" id="RHEA-COMP:15719"/>
        <dbReference type="ChEBI" id="CHEBI:14649"/>
        <dbReference type="ChEBI" id="CHEBI:15377"/>
        <dbReference type="ChEBI" id="CHEBI:15378"/>
        <dbReference type="ChEBI" id="CHEBI:144029"/>
        <dbReference type="ChEBI" id="CHEBI:144051"/>
    </reaction>
    <physiologicalReaction direction="left-to-right" evidence="9">
        <dbReference type="Rhea" id="RHEA:60877"/>
    </physiologicalReaction>
</comment>
<evidence type="ECO:0000256" key="3">
    <source>
        <dbReference type="ARBA" id="ARBA00009595"/>
    </source>
</evidence>
<accession>A0A3L9Y8X2</accession>
<keyword evidence="6 11" id="KW-0378">Hydrolase</keyword>
<dbReference type="PANTHER" id="PTHR42904:SF6">
    <property type="entry name" value="NAD-CAPPED RNA HYDROLASE NUDT12"/>
    <property type="match status" value="1"/>
</dbReference>
<reference evidence="11 12" key="1">
    <citation type="submission" date="2018-10" db="EMBL/GenBank/DDBJ databases">
        <authorList>
            <person name="Jung H.S."/>
            <person name="Jeon C.O."/>
        </authorList>
    </citation>
    <scope>NUCLEOTIDE SEQUENCE [LARGE SCALE GENOMIC DNA]</scope>
    <source>
        <strain evidence="11 12">MA-7-27</strain>
    </source>
</reference>
<protein>
    <recommendedName>
        <fullName evidence="4">NAD(+) diphosphatase</fullName>
        <ecNumber evidence="4">3.6.1.22</ecNumber>
    </recommendedName>
</protein>
<dbReference type="Pfam" id="PF00293">
    <property type="entry name" value="NUDIX"/>
    <property type="match status" value="1"/>
</dbReference>
<evidence type="ECO:0000256" key="5">
    <source>
        <dbReference type="ARBA" id="ARBA00022723"/>
    </source>
</evidence>
<sequence length="323" mass="34881">MKRAETVTFGGSGLDRAAHLRGDEAALAAGPEAGGECILPLWRGKPLMQGEGGAARLTWLRSDHPVLAQAAPVRVFLGLDDGRMRHAADISAWVPADVDEAQIGAFLDPTLQAHPAAPTGAVFRELRGAMTWLTPRDAELAATAKAVLGWHRTHRFCSRCGAESAPVDGGWQRECGACGGRHFPRTDPVVIMLVTHGNDVLLGRSPGWPAGMYSLLAGFVEPGETLEAAVRREVYEETQVTIGAVSYLASQPWPYPASLMFGCHAEATSREITVDPVEIEDAVWLSREEVTDVFAGRHDRVLPARKGAIAHFLLENWLADRLD</sequence>
<comment type="cofactor">
    <cofactor evidence="1">
        <name>Mg(2+)</name>
        <dbReference type="ChEBI" id="CHEBI:18420"/>
    </cofactor>
</comment>
<dbReference type="InterPro" id="IPR015797">
    <property type="entry name" value="NUDIX_hydrolase-like_dom_sf"/>
</dbReference>
<dbReference type="OrthoDB" id="9791656at2"/>
<dbReference type="PROSITE" id="PS51462">
    <property type="entry name" value="NUDIX"/>
    <property type="match status" value="1"/>
</dbReference>
<dbReference type="Proteomes" id="UP000281343">
    <property type="component" value="Unassembled WGS sequence"/>
</dbReference>
<dbReference type="InterPro" id="IPR050241">
    <property type="entry name" value="NAD-cap_RNA_hydrolase_NudC"/>
</dbReference>
<dbReference type="GO" id="GO:0046872">
    <property type="term" value="F:metal ion binding"/>
    <property type="evidence" value="ECO:0007669"/>
    <property type="project" value="UniProtKB-KW"/>
</dbReference>
<evidence type="ECO:0000256" key="9">
    <source>
        <dbReference type="ARBA" id="ARBA00023679"/>
    </source>
</evidence>
<feature type="domain" description="Nudix hydrolase" evidence="10">
    <location>
        <begin position="184"/>
        <end position="315"/>
    </location>
</feature>
<dbReference type="InterPro" id="IPR015376">
    <property type="entry name" value="Znr_NADH_PPase"/>
</dbReference>
<evidence type="ECO:0000259" key="10">
    <source>
        <dbReference type="PROSITE" id="PS51462"/>
    </source>
</evidence>
<dbReference type="Pfam" id="PF09297">
    <property type="entry name" value="Zn_ribbon_NUD"/>
    <property type="match status" value="1"/>
</dbReference>
<dbReference type="InterPro" id="IPR000086">
    <property type="entry name" value="NUDIX_hydrolase_dom"/>
</dbReference>
<keyword evidence="12" id="KW-1185">Reference proteome</keyword>
<organism evidence="11 12">
    <name type="scientific">Rhodophyticola porphyridii</name>
    <dbReference type="NCBI Taxonomy" id="1852017"/>
    <lineage>
        <taxon>Bacteria</taxon>
        <taxon>Pseudomonadati</taxon>
        <taxon>Pseudomonadota</taxon>
        <taxon>Alphaproteobacteria</taxon>
        <taxon>Rhodobacterales</taxon>
        <taxon>Roseobacteraceae</taxon>
        <taxon>Rhodophyticola</taxon>
    </lineage>
</organism>
<name>A0A3L9Y8X2_9RHOB</name>
<dbReference type="NCBIfam" id="NF001299">
    <property type="entry name" value="PRK00241.1"/>
    <property type="match status" value="1"/>
</dbReference>
<evidence type="ECO:0000313" key="12">
    <source>
        <dbReference type="Proteomes" id="UP000281343"/>
    </source>
</evidence>
<dbReference type="GO" id="GO:0019677">
    <property type="term" value="P:NAD+ catabolic process"/>
    <property type="evidence" value="ECO:0007669"/>
    <property type="project" value="TreeGrafter"/>
</dbReference>